<keyword evidence="18" id="KW-1185">Reference proteome</keyword>
<dbReference type="Pfam" id="PF01179">
    <property type="entry name" value="Cu_amine_oxid"/>
    <property type="match status" value="1"/>
</dbReference>
<sequence length="675" mass="75180">MEKDTAYNGDGNALDSIKSLHGVSCEAGASSDDDFHPLDPLTAPEIELATTLIRQYADTRKLKFNCITLKEPSKSAYLEFCLDRSRRPSRQAYAILVDNHTSSVFECVTNLDPENLRVITWENVVDVVPMLTPEDCSSLEEIARSDERVISLCHDVGITDLAQVCMDVWSIGHDHRWGPGRHLQQGLVHWRPPGTHNQYAHPLDFVVVADTITKEILSVDKVHSENGERGKVPSTFHNYHPEYLKDKIKSDRLKPIEISQPEGVSFRLQGHQLSWAGFSMHIGFNHREGIVLSDIRVHDPDEQEERTLFYRISLAEMVVPYGYPGFPLCRRHAFDVGEYGFGYLTNSLKVGCDCKGAIKYLDAVMPTSDGRASVVKNAICIHEEDNGILYKHVEPRDGNTVSARDRRLIISQVATAGNYEYGVYHILTLDGTYKFEVKLTGILNLSNSWEESQPYGTRLSDGVVAHNHQHIFSLRVNPAIDGCQNSVSQCDAVAGIVPLTNTVDDFGNAFHCEETTLKRAQGVDYSQATGRTWKIFNPNKINPSSGKPTGYKIVNNQCPSLLARPGGIIAERAAFARHSLWVVPYDDDGFCPAGRFVPQSGAGASSDRNTAIVDWVDRKGSILNTDIVCYVQFGVTHFPRPEDFPIMPAEDVAVVFRANDFFSRNPTLWVPASSS</sequence>
<keyword evidence="7 11" id="KW-0801">TPQ</keyword>
<evidence type="ECO:0000256" key="4">
    <source>
        <dbReference type="ARBA" id="ARBA00007983"/>
    </source>
</evidence>
<comment type="caution">
    <text evidence="17">The sequence shown here is derived from an EMBL/GenBank/DDBJ whole genome shotgun (WGS) entry which is preliminary data.</text>
</comment>
<dbReference type="PROSITE" id="PS01164">
    <property type="entry name" value="COPPER_AMINE_OXID_1"/>
    <property type="match status" value="1"/>
</dbReference>
<dbReference type="InterPro" id="IPR015798">
    <property type="entry name" value="Cu_amine_oxidase_C"/>
</dbReference>
<dbReference type="STRING" id="5514.A0A395RW11"/>
<comment type="cofactor">
    <cofactor evidence="13">
        <name>Cu cation</name>
        <dbReference type="ChEBI" id="CHEBI:23378"/>
    </cofactor>
    <text evidence="13">Contains 1 topaquinone per subunit.</text>
</comment>
<keyword evidence="8 13" id="KW-0560">Oxidoreductase</keyword>
<evidence type="ECO:0000256" key="11">
    <source>
        <dbReference type="PIRSR" id="PIRSR600269-50"/>
    </source>
</evidence>
<feature type="domain" description="Copper amine oxidase N3-terminal" evidence="16">
    <location>
        <begin position="129"/>
        <end position="219"/>
    </location>
</feature>
<dbReference type="AlphaFoldDB" id="A0A395RW11"/>
<comment type="cofactor">
    <cofactor evidence="2">
        <name>Mn(2+)</name>
        <dbReference type="ChEBI" id="CHEBI:29035"/>
    </cofactor>
</comment>
<dbReference type="EC" id="1.4.3.-" evidence="13"/>
<reference evidence="17 18" key="1">
    <citation type="journal article" date="2018" name="PLoS Pathog.">
        <title>Evolution of structural diversity of trichothecenes, a family of toxins produced by plant pathogenic and entomopathogenic fungi.</title>
        <authorList>
            <person name="Proctor R.H."/>
            <person name="McCormick S.P."/>
            <person name="Kim H.S."/>
            <person name="Cardoza R.E."/>
            <person name="Stanley A.M."/>
            <person name="Lindo L."/>
            <person name="Kelly A."/>
            <person name="Brown D.W."/>
            <person name="Lee T."/>
            <person name="Vaughan M.M."/>
            <person name="Alexander N.J."/>
            <person name="Busman M."/>
            <person name="Gutierrez S."/>
        </authorList>
    </citation>
    <scope>NUCLEOTIDE SEQUENCE [LARGE SCALE GENOMIC DNA]</scope>
    <source>
        <strain evidence="17 18">NRRL 3299</strain>
    </source>
</reference>
<dbReference type="PANTHER" id="PTHR10638:SF86">
    <property type="entry name" value="COPPER AMINE OXIDASE 1-RELATED"/>
    <property type="match status" value="1"/>
</dbReference>
<keyword evidence="10" id="KW-0464">Manganese</keyword>
<dbReference type="Pfam" id="PF02727">
    <property type="entry name" value="Cu_amine_oxidN2"/>
    <property type="match status" value="1"/>
</dbReference>
<dbReference type="Proteomes" id="UP000266152">
    <property type="component" value="Unassembled WGS sequence"/>
</dbReference>
<dbReference type="Pfam" id="PF02728">
    <property type="entry name" value="Cu_amine_oxidN3"/>
    <property type="match status" value="1"/>
</dbReference>
<evidence type="ECO:0000313" key="18">
    <source>
        <dbReference type="Proteomes" id="UP000266152"/>
    </source>
</evidence>
<dbReference type="InterPro" id="IPR036460">
    <property type="entry name" value="Cu_amine_oxidase_C_sf"/>
</dbReference>
<keyword evidence="9 13" id="KW-0186">Copper</keyword>
<evidence type="ECO:0000256" key="2">
    <source>
        <dbReference type="ARBA" id="ARBA00001936"/>
    </source>
</evidence>
<dbReference type="InterPro" id="IPR049948">
    <property type="entry name" value="Cu_Am_ox_TPQ-bd"/>
</dbReference>
<dbReference type="PANTHER" id="PTHR10638">
    <property type="entry name" value="COPPER AMINE OXIDASE"/>
    <property type="match status" value="1"/>
</dbReference>
<keyword evidence="6 13" id="KW-0479">Metal-binding</keyword>
<dbReference type="InterPro" id="IPR015800">
    <property type="entry name" value="Cu_amine_oxidase_N2"/>
</dbReference>
<dbReference type="InterPro" id="IPR000269">
    <property type="entry name" value="Cu_amine_oxidase"/>
</dbReference>
<evidence type="ECO:0000256" key="13">
    <source>
        <dbReference type="RuleBase" id="RU000672"/>
    </source>
</evidence>
<evidence type="ECO:0000256" key="8">
    <source>
        <dbReference type="ARBA" id="ARBA00023002"/>
    </source>
</evidence>
<comment type="subunit">
    <text evidence="5">Homodimer.</text>
</comment>
<evidence type="ECO:0000256" key="3">
    <source>
        <dbReference type="ARBA" id="ARBA00001947"/>
    </source>
</evidence>
<comment type="similarity">
    <text evidence="4 13">Belongs to the copper/topaquinone oxidase family.</text>
</comment>
<dbReference type="SUPFAM" id="SSF54416">
    <property type="entry name" value="Amine oxidase N-terminal region"/>
    <property type="match status" value="2"/>
</dbReference>
<evidence type="ECO:0000256" key="1">
    <source>
        <dbReference type="ARBA" id="ARBA00001935"/>
    </source>
</evidence>
<comment type="cofactor">
    <cofactor evidence="1">
        <name>Cu cation</name>
        <dbReference type="ChEBI" id="CHEBI:23378"/>
    </cofactor>
</comment>
<evidence type="ECO:0000256" key="9">
    <source>
        <dbReference type="ARBA" id="ARBA00023008"/>
    </source>
</evidence>
<organism evidence="17 18">
    <name type="scientific">Fusarium sporotrichioides</name>
    <dbReference type="NCBI Taxonomy" id="5514"/>
    <lineage>
        <taxon>Eukaryota</taxon>
        <taxon>Fungi</taxon>
        <taxon>Dikarya</taxon>
        <taxon>Ascomycota</taxon>
        <taxon>Pezizomycotina</taxon>
        <taxon>Sordariomycetes</taxon>
        <taxon>Hypocreomycetidae</taxon>
        <taxon>Hypocreales</taxon>
        <taxon>Nectriaceae</taxon>
        <taxon>Fusarium</taxon>
    </lineage>
</organism>
<evidence type="ECO:0000259" key="16">
    <source>
        <dbReference type="Pfam" id="PF02728"/>
    </source>
</evidence>
<gene>
    <name evidence="17" type="ORF">FSPOR_8026</name>
</gene>
<evidence type="ECO:0000259" key="14">
    <source>
        <dbReference type="Pfam" id="PF01179"/>
    </source>
</evidence>
<evidence type="ECO:0000256" key="12">
    <source>
        <dbReference type="PIRSR" id="PIRSR600269-51"/>
    </source>
</evidence>
<feature type="domain" description="Copper amine oxidase catalytic" evidence="14">
    <location>
        <begin position="256"/>
        <end position="668"/>
    </location>
</feature>
<evidence type="ECO:0000256" key="10">
    <source>
        <dbReference type="ARBA" id="ARBA00023211"/>
    </source>
</evidence>
<evidence type="ECO:0000256" key="6">
    <source>
        <dbReference type="ARBA" id="ARBA00022723"/>
    </source>
</evidence>
<dbReference type="SUPFAM" id="SSF49998">
    <property type="entry name" value="Amine oxidase catalytic domain"/>
    <property type="match status" value="1"/>
</dbReference>
<comment type="cofactor">
    <cofactor evidence="3">
        <name>Zn(2+)</name>
        <dbReference type="ChEBI" id="CHEBI:29105"/>
    </cofactor>
</comment>
<accession>A0A395RW11</accession>
<feature type="modified residue" description="2',4',5'-topaquinone" evidence="12">
    <location>
        <position position="419"/>
    </location>
</feature>
<dbReference type="GO" id="GO:0005507">
    <property type="term" value="F:copper ion binding"/>
    <property type="evidence" value="ECO:0007669"/>
    <property type="project" value="InterPro"/>
</dbReference>
<dbReference type="GO" id="GO:0008131">
    <property type="term" value="F:primary methylamine oxidase activity"/>
    <property type="evidence" value="ECO:0007669"/>
    <property type="project" value="InterPro"/>
</dbReference>
<dbReference type="EMBL" id="PXOF01000118">
    <property type="protein sequence ID" value="RGP64207.1"/>
    <property type="molecule type" value="Genomic_DNA"/>
</dbReference>
<feature type="domain" description="Copper amine oxidase N2-terminal" evidence="15">
    <location>
        <begin position="36"/>
        <end position="111"/>
    </location>
</feature>
<dbReference type="Gene3D" id="3.10.450.40">
    <property type="match status" value="2"/>
</dbReference>
<evidence type="ECO:0000256" key="7">
    <source>
        <dbReference type="ARBA" id="ARBA00022772"/>
    </source>
</evidence>
<dbReference type="InterPro" id="IPR016182">
    <property type="entry name" value="Cu_amine_oxidase_N-reg"/>
</dbReference>
<proteinExistence type="inferred from homology"/>
<dbReference type="Gene3D" id="2.70.98.20">
    <property type="entry name" value="Copper amine oxidase, catalytic domain"/>
    <property type="match status" value="1"/>
</dbReference>
<dbReference type="GO" id="GO:0048038">
    <property type="term" value="F:quinone binding"/>
    <property type="evidence" value="ECO:0007669"/>
    <property type="project" value="InterPro"/>
</dbReference>
<feature type="active site" description="Proton acceptor" evidence="11">
    <location>
        <position position="335"/>
    </location>
</feature>
<evidence type="ECO:0000256" key="5">
    <source>
        <dbReference type="ARBA" id="ARBA00011738"/>
    </source>
</evidence>
<dbReference type="GO" id="GO:0009308">
    <property type="term" value="P:amine metabolic process"/>
    <property type="evidence" value="ECO:0007669"/>
    <property type="project" value="UniProtKB-UniRule"/>
</dbReference>
<evidence type="ECO:0000313" key="17">
    <source>
        <dbReference type="EMBL" id="RGP64207.1"/>
    </source>
</evidence>
<feature type="active site" description="Schiff-base intermediate with substrate; via topaquinone" evidence="11">
    <location>
        <position position="419"/>
    </location>
</feature>
<protein>
    <recommendedName>
        <fullName evidence="13">Amine oxidase</fullName>
        <ecNumber evidence="13">1.4.3.-</ecNumber>
    </recommendedName>
</protein>
<dbReference type="InterPro" id="IPR015802">
    <property type="entry name" value="Cu_amine_oxidase_N3"/>
</dbReference>
<name>A0A395RW11_FUSSP</name>
<comment type="PTM">
    <text evidence="12 13">Topaquinone (TPQ) is generated by copper-dependent autoxidation of a specific tyrosyl residue.</text>
</comment>
<evidence type="ECO:0000259" key="15">
    <source>
        <dbReference type="Pfam" id="PF02727"/>
    </source>
</evidence>